<organism evidence="2 3">
    <name type="scientific">Edaphosphingomonas laterariae</name>
    <dbReference type="NCBI Taxonomy" id="861865"/>
    <lineage>
        <taxon>Bacteria</taxon>
        <taxon>Pseudomonadati</taxon>
        <taxon>Pseudomonadota</taxon>
        <taxon>Alphaproteobacteria</taxon>
        <taxon>Sphingomonadales</taxon>
        <taxon>Rhizorhabdaceae</taxon>
        <taxon>Edaphosphingomonas</taxon>
    </lineage>
</organism>
<accession>A0A239JEX9</accession>
<feature type="transmembrane region" description="Helical" evidence="1">
    <location>
        <begin position="219"/>
        <end position="237"/>
    </location>
</feature>
<dbReference type="Pfam" id="PF14023">
    <property type="entry name" value="Bestrophin-like"/>
    <property type="match status" value="1"/>
</dbReference>
<dbReference type="EMBL" id="FZOS01000034">
    <property type="protein sequence ID" value="SNT04359.1"/>
    <property type="molecule type" value="Genomic_DNA"/>
</dbReference>
<sequence length="277" mass="30479">MEALAAWLDDRSIIALGLCLLGAMAIAALFGFALRRWRERQWQRDGEDEEGGQEGYVVSAVLGLLALLLGFTFALAVDRFETRRALVLQEANAIGTSYLRSQLLDEPHRTRLSGILRDYAANRVELASAQRDAIPPLMTRNDAMLEDLWSATAAAYDGLKPAPFANSLLDTVNEVIDLDASRKAARQVRVPAEVFMVLVVYIVVTAGVLGYVLVAVRGFISAGFLFALIIMSLMLIMDIDRPVKGGIQESQGPMIDLLNTIRKQPPGHFDRWRAPPA</sequence>
<name>A0A239JEX9_9SPHN</name>
<evidence type="ECO:0000256" key="1">
    <source>
        <dbReference type="SAM" id="Phobius"/>
    </source>
</evidence>
<feature type="transmembrane region" description="Helical" evidence="1">
    <location>
        <begin position="192"/>
        <end position="213"/>
    </location>
</feature>
<dbReference type="Proteomes" id="UP000198281">
    <property type="component" value="Unassembled WGS sequence"/>
</dbReference>
<proteinExistence type="predicted"/>
<keyword evidence="3" id="KW-1185">Reference proteome</keyword>
<evidence type="ECO:0000313" key="3">
    <source>
        <dbReference type="Proteomes" id="UP000198281"/>
    </source>
</evidence>
<evidence type="ECO:0008006" key="4">
    <source>
        <dbReference type="Google" id="ProtNLM"/>
    </source>
</evidence>
<reference evidence="3" key="1">
    <citation type="submission" date="2017-06" db="EMBL/GenBank/DDBJ databases">
        <authorList>
            <person name="Varghese N."/>
            <person name="Submissions S."/>
        </authorList>
    </citation>
    <scope>NUCLEOTIDE SEQUENCE [LARGE SCALE GENOMIC DNA]</scope>
    <source>
        <strain evidence="3">LNB2</strain>
    </source>
</reference>
<dbReference type="AlphaFoldDB" id="A0A239JEX9"/>
<keyword evidence="1" id="KW-0812">Transmembrane</keyword>
<feature type="transmembrane region" description="Helical" evidence="1">
    <location>
        <begin position="12"/>
        <end position="35"/>
    </location>
</feature>
<evidence type="ECO:0000313" key="2">
    <source>
        <dbReference type="EMBL" id="SNT04359.1"/>
    </source>
</evidence>
<keyword evidence="1" id="KW-0472">Membrane</keyword>
<dbReference type="OrthoDB" id="272864at2"/>
<feature type="transmembrane region" description="Helical" evidence="1">
    <location>
        <begin position="55"/>
        <end position="77"/>
    </location>
</feature>
<protein>
    <recommendedName>
        <fullName evidence="4">DUF4239 domain-containing protein</fullName>
    </recommendedName>
</protein>
<dbReference type="InterPro" id="IPR025333">
    <property type="entry name" value="DUF4239"/>
</dbReference>
<keyword evidence="1" id="KW-1133">Transmembrane helix</keyword>
<dbReference type="RefSeq" id="WP_089220977.1">
    <property type="nucleotide sequence ID" value="NZ_FZOS01000034.1"/>
</dbReference>
<gene>
    <name evidence="2" type="ORF">SAMN06295912_1343</name>
</gene>